<gene>
    <name evidence="1" type="ORF">OVA965_LOCUS26530</name>
    <name evidence="2" type="ORF">TMI583_LOCUS27275</name>
</gene>
<dbReference type="EMBL" id="CAJNOK010017051">
    <property type="protein sequence ID" value="CAF1256715.1"/>
    <property type="molecule type" value="Genomic_DNA"/>
</dbReference>
<evidence type="ECO:0000313" key="1">
    <source>
        <dbReference type="EMBL" id="CAF1256715.1"/>
    </source>
</evidence>
<organism evidence="1 3">
    <name type="scientific">Didymodactylos carnosus</name>
    <dbReference type="NCBI Taxonomy" id="1234261"/>
    <lineage>
        <taxon>Eukaryota</taxon>
        <taxon>Metazoa</taxon>
        <taxon>Spiralia</taxon>
        <taxon>Gnathifera</taxon>
        <taxon>Rotifera</taxon>
        <taxon>Eurotatoria</taxon>
        <taxon>Bdelloidea</taxon>
        <taxon>Philodinida</taxon>
        <taxon>Philodinidae</taxon>
        <taxon>Didymodactylos</taxon>
    </lineage>
</organism>
<dbReference type="Proteomes" id="UP000682733">
    <property type="component" value="Unassembled WGS sequence"/>
</dbReference>
<evidence type="ECO:0000313" key="3">
    <source>
        <dbReference type="Proteomes" id="UP000677228"/>
    </source>
</evidence>
<evidence type="ECO:0000313" key="2">
    <source>
        <dbReference type="EMBL" id="CAF4063724.1"/>
    </source>
</evidence>
<accession>A0A8S2ETK5</accession>
<comment type="caution">
    <text evidence="1">The sequence shown here is derived from an EMBL/GenBank/DDBJ whole genome shotgun (WGS) entry which is preliminary data.</text>
</comment>
<dbReference type="AlphaFoldDB" id="A0A8S2ETK5"/>
<dbReference type="Proteomes" id="UP000677228">
    <property type="component" value="Unassembled WGS sequence"/>
</dbReference>
<protein>
    <submittedName>
        <fullName evidence="1">Uncharacterized protein</fullName>
    </submittedName>
</protein>
<proteinExistence type="predicted"/>
<dbReference type="EMBL" id="CAJOBA010038609">
    <property type="protein sequence ID" value="CAF4063724.1"/>
    <property type="molecule type" value="Genomic_DNA"/>
</dbReference>
<sequence>MPTIIVDLVYLTSKSAETASVYVLLFRVKRLEDLAIYRPFPYKSSLAQPTSDQTNELHRLEALNKQTFERFQDSEM</sequence>
<reference evidence="1" key="1">
    <citation type="submission" date="2021-02" db="EMBL/GenBank/DDBJ databases">
        <authorList>
            <person name="Nowell W R."/>
        </authorList>
    </citation>
    <scope>NUCLEOTIDE SEQUENCE</scope>
</reference>
<name>A0A8S2ETK5_9BILA</name>